<evidence type="ECO:0000313" key="2">
    <source>
        <dbReference type="Proteomes" id="UP001291623"/>
    </source>
</evidence>
<accession>A0AAE1S047</accession>
<comment type="caution">
    <text evidence="1">The sequence shown here is derived from an EMBL/GenBank/DDBJ whole genome shotgun (WGS) entry which is preliminary data.</text>
</comment>
<organism evidence="1 2">
    <name type="scientific">Anisodus tanguticus</name>
    <dbReference type="NCBI Taxonomy" id="243964"/>
    <lineage>
        <taxon>Eukaryota</taxon>
        <taxon>Viridiplantae</taxon>
        <taxon>Streptophyta</taxon>
        <taxon>Embryophyta</taxon>
        <taxon>Tracheophyta</taxon>
        <taxon>Spermatophyta</taxon>
        <taxon>Magnoliopsida</taxon>
        <taxon>eudicotyledons</taxon>
        <taxon>Gunneridae</taxon>
        <taxon>Pentapetalae</taxon>
        <taxon>asterids</taxon>
        <taxon>lamiids</taxon>
        <taxon>Solanales</taxon>
        <taxon>Solanaceae</taxon>
        <taxon>Solanoideae</taxon>
        <taxon>Hyoscyameae</taxon>
        <taxon>Anisodus</taxon>
    </lineage>
</organism>
<dbReference type="PANTHER" id="PTHR11439">
    <property type="entry name" value="GAG-POL-RELATED RETROTRANSPOSON"/>
    <property type="match status" value="1"/>
</dbReference>
<dbReference type="EMBL" id="JAVYJV010000010">
    <property type="protein sequence ID" value="KAK4360837.1"/>
    <property type="molecule type" value="Genomic_DNA"/>
</dbReference>
<dbReference type="InterPro" id="IPR043502">
    <property type="entry name" value="DNA/RNA_pol_sf"/>
</dbReference>
<dbReference type="Proteomes" id="UP001291623">
    <property type="component" value="Unassembled WGS sequence"/>
</dbReference>
<dbReference type="SUPFAM" id="SSF56672">
    <property type="entry name" value="DNA/RNA polymerases"/>
    <property type="match status" value="1"/>
</dbReference>
<evidence type="ECO:0000313" key="1">
    <source>
        <dbReference type="EMBL" id="KAK4360837.1"/>
    </source>
</evidence>
<proteinExistence type="predicted"/>
<protein>
    <submittedName>
        <fullName evidence="1">Uncharacterized protein</fullName>
    </submittedName>
</protein>
<dbReference type="PANTHER" id="PTHR11439:SF468">
    <property type="entry name" value="REVERSE TRANSCRIPTASE TY1_COPIA-TYPE DOMAIN-CONTAINING PROTEIN"/>
    <property type="match status" value="1"/>
</dbReference>
<dbReference type="CDD" id="cd09272">
    <property type="entry name" value="RNase_HI_RT_Ty1"/>
    <property type="match status" value="1"/>
</dbReference>
<sequence length="163" mass="18576">MHNPKKSHMEAAIRVVRYLNAPGLNILLSSKNTSQLSIYCDADWGTCPMSRRSVSGFVVKLRGSLLYWKSKKQNTVLRSSTEAEYRSMANAVAEIVWLVGLFKELGTSVHLPVRLHYDSKAVLQIAANSIYHERTKHIEIDCHFIREKIQEGLVHTEYVSNTF</sequence>
<keyword evidence="2" id="KW-1185">Reference proteome</keyword>
<name>A0AAE1S047_9SOLA</name>
<reference evidence="1" key="1">
    <citation type="submission" date="2023-12" db="EMBL/GenBank/DDBJ databases">
        <title>Genome assembly of Anisodus tanguticus.</title>
        <authorList>
            <person name="Wang Y.-J."/>
        </authorList>
    </citation>
    <scope>NUCLEOTIDE SEQUENCE</scope>
    <source>
        <strain evidence="1">KB-2021</strain>
        <tissue evidence="1">Leaf</tissue>
    </source>
</reference>
<gene>
    <name evidence="1" type="ORF">RND71_019789</name>
</gene>
<dbReference type="AlphaFoldDB" id="A0AAE1S047"/>